<sequence length="633" mass="69179">MSDTAPSKATAIAEHPPDAAQEIAALRAQLADAERQRDELQAALEAQEALATAQASHCDRVPSGCLSIDRKGRLLFGNARALTLLGIRSGKVPQRTLGSFFADDAALTLTRFLAQMFTGASSPQCELTLPGNRRRSPRVLLAQGHAGPSSKIAHLSLIDISDAKRLQQRERLRSDALELLANGSSLKRILETITLGIEAGDIDARACVMLLDPRGEHLSVAAAPRLPAEFLAAIDGLEVGVGQGCCGTAAFTGKCVVVESVQQHPYCRRWREVAAAAGIAASCAQPITGSNGQMLGAFAVYHDTVRRPSADDLLRMEEAAQLISIAIERHRAREALRESEERWKFAVEGAGDGIWDWDARSGNIVVSSRWYEIFGLPAGSFTNVLAEWRRRVHRQDLRQIMATLQSCLDGRTNSHAIEYRLRANDGCWRWALARGLVVSRDENGRPLRMIGTQTDISQRRRMEEELRALATTDDLSGLANRRRFMERLEEEHARLQRDATLAAAVLMIDIDHFKKVNDRFGHATGDAMICHFADLLRSQLRRLDTAGRLGGEEFAVLLSGATLASAHSFAKRLRRVVEDAPLGVKGEKVPLTISIGLTVLSAEHTHPENALARADQALYQAKAGGRNRVVIAP</sequence>
<feature type="coiled-coil region" evidence="1">
    <location>
        <begin position="23"/>
        <end position="50"/>
    </location>
</feature>
<dbReference type="InterPro" id="IPR052163">
    <property type="entry name" value="DGC-Regulatory_Protein"/>
</dbReference>
<dbReference type="NCBIfam" id="TIGR00254">
    <property type="entry name" value="GGDEF"/>
    <property type="match status" value="1"/>
</dbReference>
<feature type="coiled-coil region" evidence="1">
    <location>
        <begin position="478"/>
        <end position="505"/>
    </location>
</feature>
<gene>
    <name evidence="4" type="ORF">GHK24_10130</name>
</gene>
<dbReference type="Gene3D" id="3.30.70.270">
    <property type="match status" value="1"/>
</dbReference>
<dbReference type="Pfam" id="PF08447">
    <property type="entry name" value="PAS_3"/>
    <property type="match status" value="1"/>
</dbReference>
<dbReference type="PROSITE" id="PS50887">
    <property type="entry name" value="GGDEF"/>
    <property type="match status" value="1"/>
</dbReference>
<dbReference type="Gene3D" id="3.30.450.40">
    <property type="match status" value="1"/>
</dbReference>
<dbReference type="FunFam" id="3.30.70.270:FF:000001">
    <property type="entry name" value="Diguanylate cyclase domain protein"/>
    <property type="match status" value="1"/>
</dbReference>
<dbReference type="NCBIfam" id="TIGR00229">
    <property type="entry name" value="sensory_box"/>
    <property type="match status" value="1"/>
</dbReference>
<dbReference type="PANTHER" id="PTHR46663:SF4">
    <property type="entry name" value="DIGUANYLATE CYCLASE DGCT-RELATED"/>
    <property type="match status" value="1"/>
</dbReference>
<dbReference type="InterPro" id="IPR029016">
    <property type="entry name" value="GAF-like_dom_sf"/>
</dbReference>
<organism evidence="4 5">
    <name type="scientific">Rhodocyclus tenuis</name>
    <name type="common">Rhodospirillum tenue</name>
    <dbReference type="NCBI Taxonomy" id="1066"/>
    <lineage>
        <taxon>Bacteria</taxon>
        <taxon>Pseudomonadati</taxon>
        <taxon>Pseudomonadota</taxon>
        <taxon>Betaproteobacteria</taxon>
        <taxon>Rhodocyclales</taxon>
        <taxon>Rhodocyclaceae</taxon>
        <taxon>Rhodocyclus</taxon>
    </lineage>
</organism>
<dbReference type="CDD" id="cd01949">
    <property type="entry name" value="GGDEF"/>
    <property type="match status" value="1"/>
</dbReference>
<evidence type="ECO:0000259" key="2">
    <source>
        <dbReference type="PROSITE" id="PS50113"/>
    </source>
</evidence>
<dbReference type="InterPro" id="IPR000160">
    <property type="entry name" value="GGDEF_dom"/>
</dbReference>
<dbReference type="InterPro" id="IPR013655">
    <property type="entry name" value="PAS_fold_3"/>
</dbReference>
<keyword evidence="1" id="KW-0175">Coiled coil</keyword>
<dbReference type="Pfam" id="PF00990">
    <property type="entry name" value="GGDEF"/>
    <property type="match status" value="1"/>
</dbReference>
<dbReference type="Pfam" id="PF13185">
    <property type="entry name" value="GAF_2"/>
    <property type="match status" value="1"/>
</dbReference>
<dbReference type="SMART" id="SM00091">
    <property type="entry name" value="PAS"/>
    <property type="match status" value="2"/>
</dbReference>
<evidence type="ECO:0000256" key="1">
    <source>
        <dbReference type="SAM" id="Coils"/>
    </source>
</evidence>
<dbReference type="Gene3D" id="3.30.450.20">
    <property type="entry name" value="PAS domain"/>
    <property type="match status" value="1"/>
</dbReference>
<dbReference type="GO" id="GO:0003824">
    <property type="term" value="F:catalytic activity"/>
    <property type="evidence" value="ECO:0007669"/>
    <property type="project" value="UniProtKB-ARBA"/>
</dbReference>
<dbReference type="InterPro" id="IPR000014">
    <property type="entry name" value="PAS"/>
</dbReference>
<feature type="domain" description="PAC" evidence="2">
    <location>
        <begin position="415"/>
        <end position="468"/>
    </location>
</feature>
<dbReference type="SUPFAM" id="SSF55785">
    <property type="entry name" value="PYP-like sensor domain (PAS domain)"/>
    <property type="match status" value="2"/>
</dbReference>
<feature type="domain" description="GGDEF" evidence="3">
    <location>
        <begin position="501"/>
        <end position="633"/>
    </location>
</feature>
<dbReference type="InterPro" id="IPR029787">
    <property type="entry name" value="Nucleotide_cyclase"/>
</dbReference>
<dbReference type="SUPFAM" id="SSF55073">
    <property type="entry name" value="Nucleotide cyclase"/>
    <property type="match status" value="1"/>
</dbReference>
<dbReference type="InterPro" id="IPR000700">
    <property type="entry name" value="PAS-assoc_C"/>
</dbReference>
<dbReference type="SMART" id="SM00065">
    <property type="entry name" value="GAF"/>
    <property type="match status" value="1"/>
</dbReference>
<protein>
    <submittedName>
        <fullName evidence="4">Diguanylate cyclase</fullName>
    </submittedName>
</protein>
<dbReference type="Pfam" id="PF13426">
    <property type="entry name" value="PAS_9"/>
    <property type="match status" value="1"/>
</dbReference>
<comment type="caution">
    <text evidence="4">The sequence shown here is derived from an EMBL/GenBank/DDBJ whole genome shotgun (WGS) entry which is preliminary data.</text>
</comment>
<dbReference type="InterPro" id="IPR003018">
    <property type="entry name" value="GAF"/>
</dbReference>
<dbReference type="InterPro" id="IPR043128">
    <property type="entry name" value="Rev_trsase/Diguanyl_cyclase"/>
</dbReference>
<name>A0A6L5JZY2_RHOTE</name>
<evidence type="ECO:0000313" key="4">
    <source>
        <dbReference type="EMBL" id="MQY52130.1"/>
    </source>
</evidence>
<proteinExistence type="predicted"/>
<dbReference type="InterPro" id="IPR035965">
    <property type="entry name" value="PAS-like_dom_sf"/>
</dbReference>
<dbReference type="CDD" id="cd00130">
    <property type="entry name" value="PAS"/>
    <property type="match status" value="1"/>
</dbReference>
<dbReference type="SMART" id="SM00086">
    <property type="entry name" value="PAC"/>
    <property type="match status" value="1"/>
</dbReference>
<dbReference type="SMART" id="SM00267">
    <property type="entry name" value="GGDEF"/>
    <property type="match status" value="1"/>
</dbReference>
<dbReference type="Proteomes" id="UP000480275">
    <property type="component" value="Unassembled WGS sequence"/>
</dbReference>
<evidence type="ECO:0000313" key="5">
    <source>
        <dbReference type="Proteomes" id="UP000480275"/>
    </source>
</evidence>
<accession>A0A6L5JZY2</accession>
<dbReference type="InterPro" id="IPR001610">
    <property type="entry name" value="PAC"/>
</dbReference>
<dbReference type="PANTHER" id="PTHR46663">
    <property type="entry name" value="DIGUANYLATE CYCLASE DGCT-RELATED"/>
    <property type="match status" value="1"/>
</dbReference>
<dbReference type="OrthoDB" id="9812260at2"/>
<dbReference type="PROSITE" id="PS50113">
    <property type="entry name" value="PAC"/>
    <property type="match status" value="1"/>
</dbReference>
<dbReference type="SUPFAM" id="SSF55781">
    <property type="entry name" value="GAF domain-like"/>
    <property type="match status" value="1"/>
</dbReference>
<reference evidence="4 5" key="1">
    <citation type="submission" date="2019-10" db="EMBL/GenBank/DDBJ databases">
        <title>Whole-genome sequence of the purple nonsulfur photosynthetic bacterium Rhodocyclus tenuis.</title>
        <authorList>
            <person name="Kyndt J.A."/>
            <person name="Meyer T.E."/>
        </authorList>
    </citation>
    <scope>NUCLEOTIDE SEQUENCE [LARGE SCALE GENOMIC DNA]</scope>
    <source>
        <strain evidence="4 5">DSM 110</strain>
    </source>
</reference>
<dbReference type="AlphaFoldDB" id="A0A6L5JZY2"/>
<dbReference type="EMBL" id="WIXJ01000007">
    <property type="protein sequence ID" value="MQY52130.1"/>
    <property type="molecule type" value="Genomic_DNA"/>
</dbReference>
<evidence type="ECO:0000259" key="3">
    <source>
        <dbReference type="PROSITE" id="PS50887"/>
    </source>
</evidence>